<name>L5M179_MYODS</name>
<dbReference type="Proteomes" id="UP000010556">
    <property type="component" value="Unassembled WGS sequence"/>
</dbReference>
<sequence length="110" mass="11853">MLSGKWTHNERLPVGDGRPTDQSESGITNNGQEGWVMARTACSIPKAAWLAKNSTMSDLLQTDVLRSRTGALQPPADHNGFREATRPQLMSNVPGMGCGRWGEAPLSPPP</sequence>
<feature type="region of interest" description="Disordered" evidence="1">
    <location>
        <begin position="1"/>
        <end position="32"/>
    </location>
</feature>
<organism evidence="2 3">
    <name type="scientific">Myotis davidii</name>
    <name type="common">David's myotis</name>
    <dbReference type="NCBI Taxonomy" id="225400"/>
    <lineage>
        <taxon>Eukaryota</taxon>
        <taxon>Metazoa</taxon>
        <taxon>Chordata</taxon>
        <taxon>Craniata</taxon>
        <taxon>Vertebrata</taxon>
        <taxon>Euteleostomi</taxon>
        <taxon>Mammalia</taxon>
        <taxon>Eutheria</taxon>
        <taxon>Laurasiatheria</taxon>
        <taxon>Chiroptera</taxon>
        <taxon>Yangochiroptera</taxon>
        <taxon>Vespertilionidae</taxon>
        <taxon>Myotis</taxon>
    </lineage>
</organism>
<feature type="compositionally biased region" description="Basic and acidic residues" evidence="1">
    <location>
        <begin position="7"/>
        <end position="21"/>
    </location>
</feature>
<reference evidence="3" key="1">
    <citation type="journal article" date="2013" name="Science">
        <title>Comparative analysis of bat genomes provides insight into the evolution of flight and immunity.</title>
        <authorList>
            <person name="Zhang G."/>
            <person name="Cowled C."/>
            <person name="Shi Z."/>
            <person name="Huang Z."/>
            <person name="Bishop-Lilly K.A."/>
            <person name="Fang X."/>
            <person name="Wynne J.W."/>
            <person name="Xiong Z."/>
            <person name="Baker M.L."/>
            <person name="Zhao W."/>
            <person name="Tachedjian M."/>
            <person name="Zhu Y."/>
            <person name="Zhou P."/>
            <person name="Jiang X."/>
            <person name="Ng J."/>
            <person name="Yang L."/>
            <person name="Wu L."/>
            <person name="Xiao J."/>
            <person name="Feng Y."/>
            <person name="Chen Y."/>
            <person name="Sun X."/>
            <person name="Zhang Y."/>
            <person name="Marsh G.A."/>
            <person name="Crameri G."/>
            <person name="Broder C.C."/>
            <person name="Frey K.G."/>
            <person name="Wang L.F."/>
            <person name="Wang J."/>
        </authorList>
    </citation>
    <scope>NUCLEOTIDE SEQUENCE [LARGE SCALE GENOMIC DNA]</scope>
</reference>
<evidence type="ECO:0000256" key="1">
    <source>
        <dbReference type="SAM" id="MobiDB-lite"/>
    </source>
</evidence>
<evidence type="ECO:0000313" key="3">
    <source>
        <dbReference type="Proteomes" id="UP000010556"/>
    </source>
</evidence>
<gene>
    <name evidence="2" type="ORF">MDA_GLEAN10022807</name>
</gene>
<dbReference type="EMBL" id="KB105638">
    <property type="protein sequence ID" value="ELK32116.1"/>
    <property type="molecule type" value="Genomic_DNA"/>
</dbReference>
<protein>
    <submittedName>
        <fullName evidence="2">Uncharacterized protein</fullName>
    </submittedName>
</protein>
<feature type="compositionally biased region" description="Polar residues" evidence="1">
    <location>
        <begin position="22"/>
        <end position="32"/>
    </location>
</feature>
<dbReference type="AlphaFoldDB" id="L5M179"/>
<accession>L5M179</accession>
<keyword evidence="3" id="KW-1185">Reference proteome</keyword>
<proteinExistence type="predicted"/>
<evidence type="ECO:0000313" key="2">
    <source>
        <dbReference type="EMBL" id="ELK32116.1"/>
    </source>
</evidence>